<dbReference type="EMBL" id="JN377895">
    <property type="protein sequence ID" value="AFN69867.1"/>
    <property type="molecule type" value="Genomic_DNA"/>
</dbReference>
<dbReference type="GeneID" id="15041476"/>
<dbReference type="RefSeq" id="YP_007677954.1">
    <property type="nucleotide sequence ID" value="NC_020879.1"/>
</dbReference>
<sequence length="56" mass="6315">MELTIEQALARIAALSDDELLARLDEATKKPGPFQRMAEDGFYPAMVKHVEELVKK</sequence>
<accession>I6ZRP8</accession>
<evidence type="ECO:0000313" key="1">
    <source>
        <dbReference type="EMBL" id="AFN69867.1"/>
    </source>
</evidence>
<dbReference type="KEGG" id="vg:15041476"/>
<keyword evidence="2" id="KW-1185">Reference proteome</keyword>
<reference evidence="1 2" key="1">
    <citation type="submission" date="2011-07" db="EMBL/GenBank/DDBJ databases">
        <title>Complete genome of Aeromonas phage Aes012.</title>
        <authorList>
            <person name="Petrov V.M."/>
            <person name="Ratnayaka S."/>
            <person name="Karam J.D."/>
        </authorList>
    </citation>
    <scope>NUCLEOTIDE SEQUENCE [LARGE SCALE GENOMIC DNA]</scope>
</reference>
<gene>
    <name evidence="1" type="ORF">Aes012_237</name>
</gene>
<name>I6ZRP8_9CAUD</name>
<proteinExistence type="predicted"/>
<organism evidence="1 2">
    <name type="scientific">Aeromonas phage Aes012</name>
    <dbReference type="NCBI Taxonomy" id="1198014"/>
    <lineage>
        <taxon>Viruses</taxon>
        <taxon>Duplodnaviria</taxon>
        <taxon>Heunggongvirae</taxon>
        <taxon>Uroviricota</taxon>
        <taxon>Caudoviricetes</taxon>
        <taxon>Pantevenvirales</taxon>
        <taxon>Straboviridae</taxon>
        <taxon>Tulanevirus</taxon>
        <taxon>Tulanevirus aes12</taxon>
    </lineage>
</organism>
<evidence type="ECO:0000313" key="2">
    <source>
        <dbReference type="Proteomes" id="UP000002894"/>
    </source>
</evidence>
<dbReference type="Proteomes" id="UP000002894">
    <property type="component" value="Segment"/>
</dbReference>
<protein>
    <submittedName>
        <fullName evidence="1">Uncharacterized protein</fullName>
    </submittedName>
</protein>